<dbReference type="AlphaFoldDB" id="A0A5M6DCC8"/>
<dbReference type="Pfam" id="PF01814">
    <property type="entry name" value="Hemerythrin"/>
    <property type="match status" value="1"/>
</dbReference>
<sequence length="212" mass="24689">MPSDPAHRPRLPLDEPKRSQPSFWCRFLLWRADCGRMNSQTVRSAPDCTRVCMSATVDAALCQIFRDWHIENHALEQKVSVVRDWMREVNQFGRPRFGETASRLRVLRDHLVAHFHKEDSMVGNLARRYPSASPEVMAIRRRSANDHRLLLRRVDDLISRLKETDPPFASWTAAMHEVDLFFDVLEQHATQESESMQILMPKECEAVLSPRE</sequence>
<protein>
    <submittedName>
        <fullName evidence="2">Hemerythrin domain-containing protein</fullName>
    </submittedName>
</protein>
<dbReference type="InterPro" id="IPR012312">
    <property type="entry name" value="Hemerythrin-like"/>
</dbReference>
<proteinExistence type="predicted"/>
<comment type="caution">
    <text evidence="2">The sequence shown here is derived from an EMBL/GenBank/DDBJ whole genome shotgun (WGS) entry which is preliminary data.</text>
</comment>
<evidence type="ECO:0000313" key="2">
    <source>
        <dbReference type="EMBL" id="KAA5543739.1"/>
    </source>
</evidence>
<evidence type="ECO:0000313" key="3">
    <source>
        <dbReference type="Proteomes" id="UP000324479"/>
    </source>
</evidence>
<dbReference type="Proteomes" id="UP000324479">
    <property type="component" value="Unassembled WGS sequence"/>
</dbReference>
<evidence type="ECO:0000259" key="1">
    <source>
        <dbReference type="Pfam" id="PF01814"/>
    </source>
</evidence>
<keyword evidence="3" id="KW-1185">Reference proteome</keyword>
<name>A0A5M6DCC8_9BACT</name>
<feature type="domain" description="Hemerythrin-like" evidence="1">
    <location>
        <begin position="67"/>
        <end position="194"/>
    </location>
</feature>
<organism evidence="2 3">
    <name type="scientific">Roseiconus nitratireducens</name>
    <dbReference type="NCBI Taxonomy" id="2605748"/>
    <lineage>
        <taxon>Bacteria</taxon>
        <taxon>Pseudomonadati</taxon>
        <taxon>Planctomycetota</taxon>
        <taxon>Planctomycetia</taxon>
        <taxon>Pirellulales</taxon>
        <taxon>Pirellulaceae</taxon>
        <taxon>Roseiconus</taxon>
    </lineage>
</organism>
<dbReference type="Gene3D" id="1.20.120.520">
    <property type="entry name" value="nmb1532 protein domain like"/>
    <property type="match status" value="1"/>
</dbReference>
<gene>
    <name evidence="2" type="ORF">FYK55_11165</name>
</gene>
<accession>A0A5M6DCC8</accession>
<dbReference type="EMBL" id="VWOX01000005">
    <property type="protein sequence ID" value="KAA5543739.1"/>
    <property type="molecule type" value="Genomic_DNA"/>
</dbReference>
<reference evidence="2 3" key="1">
    <citation type="submission" date="2019-08" db="EMBL/GenBank/DDBJ databases">
        <authorList>
            <person name="Dhanesh K."/>
            <person name="Kumar G."/>
            <person name="Sasikala C."/>
            <person name="Venkata Ramana C."/>
        </authorList>
    </citation>
    <scope>NUCLEOTIDE SEQUENCE [LARGE SCALE GENOMIC DNA]</scope>
    <source>
        <strain evidence="2 3">JC645</strain>
    </source>
</reference>